<dbReference type="Proteomes" id="UP000540989">
    <property type="component" value="Unassembled WGS sequence"/>
</dbReference>
<proteinExistence type="predicted"/>
<protein>
    <submittedName>
        <fullName evidence="1">Uncharacterized protein</fullName>
    </submittedName>
</protein>
<dbReference type="RefSeq" id="WP_184224056.1">
    <property type="nucleotide sequence ID" value="NZ_JACHIP010000034.1"/>
</dbReference>
<evidence type="ECO:0000313" key="2">
    <source>
        <dbReference type="Proteomes" id="UP000540989"/>
    </source>
</evidence>
<gene>
    <name evidence="1" type="ORF">HDF16_005998</name>
</gene>
<accession>A0A7W8E720</accession>
<dbReference type="EMBL" id="JACHIP010000034">
    <property type="protein sequence ID" value="MBB5061262.1"/>
    <property type="molecule type" value="Genomic_DNA"/>
</dbReference>
<name>A0A7W8E720_9BACT</name>
<comment type="caution">
    <text evidence="1">The sequence shown here is derived from an EMBL/GenBank/DDBJ whole genome shotgun (WGS) entry which is preliminary data.</text>
</comment>
<evidence type="ECO:0000313" key="1">
    <source>
        <dbReference type="EMBL" id="MBB5061262.1"/>
    </source>
</evidence>
<keyword evidence="2" id="KW-1185">Reference proteome</keyword>
<reference evidence="1 2" key="1">
    <citation type="submission" date="2020-08" db="EMBL/GenBank/DDBJ databases">
        <title>Genomic Encyclopedia of Type Strains, Phase IV (KMG-V): Genome sequencing to study the core and pangenomes of soil and plant-associated prokaryotes.</title>
        <authorList>
            <person name="Whitman W."/>
        </authorList>
    </citation>
    <scope>NUCLEOTIDE SEQUENCE [LARGE SCALE GENOMIC DNA]</scope>
    <source>
        <strain evidence="1 2">M8UP14</strain>
    </source>
</reference>
<sequence length="245" mass="28603">MTLEDALRWKRVLWFLSLDCWQPYSRSLWIRPEYAVAVRNAIHKAMSLGGPFPPYCSDPREWTYDILDLLRSELSERAFSFLLDWRRSIFIEGGSDRRAEFQWLWLCRSLAKPDRKIWLGPDIYEAICACRDTMIHDDALGELDAETVLILTEWDENAMKREESSKERLGDLISVMTVRNSFCDAWQITCSQKGSLFLHEIFDRTKVFLDEGDSDISLTSEELPFPSSWELEQIGLKTVKDSESL</sequence>
<dbReference type="AlphaFoldDB" id="A0A7W8E720"/>
<organism evidence="1 2">
    <name type="scientific">Granulicella aggregans</name>
    <dbReference type="NCBI Taxonomy" id="474949"/>
    <lineage>
        <taxon>Bacteria</taxon>
        <taxon>Pseudomonadati</taxon>
        <taxon>Acidobacteriota</taxon>
        <taxon>Terriglobia</taxon>
        <taxon>Terriglobales</taxon>
        <taxon>Acidobacteriaceae</taxon>
        <taxon>Granulicella</taxon>
    </lineage>
</organism>